<dbReference type="RefSeq" id="WP_323738266.1">
    <property type="nucleotide sequence ID" value="NZ_CP112932.1"/>
</dbReference>
<dbReference type="EMBL" id="CP112932">
    <property type="protein sequence ID" value="WPY00168.1"/>
    <property type="molecule type" value="Genomic_DNA"/>
</dbReference>
<protein>
    <submittedName>
        <fullName evidence="3">Tetratricopeptide repeat-containing protein</fullName>
    </submittedName>
</protein>
<dbReference type="PROSITE" id="PS50293">
    <property type="entry name" value="TPR_REGION"/>
    <property type="match status" value="1"/>
</dbReference>
<gene>
    <name evidence="3" type="ORF">Trichorick_00038</name>
</gene>
<dbReference type="Gene3D" id="1.25.40.10">
    <property type="entry name" value="Tetratricopeptide repeat domain"/>
    <property type="match status" value="1"/>
</dbReference>
<dbReference type="Pfam" id="PF13181">
    <property type="entry name" value="TPR_8"/>
    <property type="match status" value="1"/>
</dbReference>
<proteinExistence type="predicted"/>
<evidence type="ECO:0000256" key="1">
    <source>
        <dbReference type="PROSITE-ProRule" id="PRU00339"/>
    </source>
</evidence>
<evidence type="ECO:0000313" key="3">
    <source>
        <dbReference type="EMBL" id="WPY00168.1"/>
    </source>
</evidence>
<evidence type="ECO:0000313" key="4">
    <source>
        <dbReference type="Proteomes" id="UP001326613"/>
    </source>
</evidence>
<name>A0ABZ0UQ48_9RICK</name>
<feature type="repeat" description="TPR" evidence="1">
    <location>
        <begin position="199"/>
        <end position="232"/>
    </location>
</feature>
<keyword evidence="1" id="KW-0802">TPR repeat</keyword>
<feature type="region of interest" description="Disordered" evidence="2">
    <location>
        <begin position="449"/>
        <end position="470"/>
    </location>
</feature>
<dbReference type="SMART" id="SM00028">
    <property type="entry name" value="TPR"/>
    <property type="match status" value="2"/>
</dbReference>
<keyword evidence="4" id="KW-1185">Reference proteome</keyword>
<reference evidence="3 4" key="1">
    <citation type="submission" date="2022-10" db="EMBL/GenBank/DDBJ databases">
        <title>Host association and intracellularity evolved multiple times independently in the Rickettsiales.</title>
        <authorList>
            <person name="Castelli M."/>
            <person name="Nardi T."/>
            <person name="Gammuto L."/>
            <person name="Bellinzona G."/>
            <person name="Sabaneyeva E."/>
            <person name="Potekhin A."/>
            <person name="Serra V."/>
            <person name="Petroni G."/>
            <person name="Sassera D."/>
        </authorList>
    </citation>
    <scope>NUCLEOTIDE SEQUENCE [LARGE SCALE GENOMIC DNA]</scope>
    <source>
        <strain evidence="3 4">Kr 154-4</strain>
    </source>
</reference>
<dbReference type="SUPFAM" id="SSF48452">
    <property type="entry name" value="TPR-like"/>
    <property type="match status" value="1"/>
</dbReference>
<accession>A0ABZ0UQ48</accession>
<dbReference type="InterPro" id="IPR019734">
    <property type="entry name" value="TPR_rpt"/>
</dbReference>
<dbReference type="PROSITE" id="PS50005">
    <property type="entry name" value="TPR"/>
    <property type="match status" value="1"/>
</dbReference>
<evidence type="ECO:0000256" key="2">
    <source>
        <dbReference type="SAM" id="MobiDB-lite"/>
    </source>
</evidence>
<sequence length="566" mass="64193">MKNITEISEPIWPKHQSLANELKSTGTGDKQQLSPKKSIEDVISSNTKAAEVITYNSLGISNKIPPQDIHILCKIPVALQEIHRNIKENPRDISNYLRASYLYGAMGERSKAQGYVKLAKQIDPVAIKNPELLQQFQTECVNTQHILNSCERLLAYNPDDVNAHYAHGLVNYGMTGANQNYAESYSSFKRVIALDPSFTAAYAYLASTAKALGNKSEAIEYYKQAVSLRPDDFESCRELVGLLRGTEEESVYQQQADVARLQMQQFNIEQHISQEQERKSKQEDVVTITKADVAEHMVNPYELEVELDSYRERIAERVQERLALSSSISEQDAQVVANIIQRVKAEYPELAVEAQEQIETLAYFTYQQYQQRPEIAPQPQLAMTQVAMMGVATLELGTYLINTAITAAAAWQLSGGIELDKIAAVFLSSSENEHYNQIILEKRKLEQTQPPQVGKFKDSTISGMPDPDDEDRFKWQVKNKNEADKISRHEKFGNFYRDPLQKLGNKDIWWSKDTAGHGGSRYKLFEETSRGLEWFADADEFGNIIQNKHKSDVGRLIEWKDLNGIK</sequence>
<organism evidence="3 4">
    <name type="scientific">Candidatus Trichorickettsia mobilis</name>
    <dbReference type="NCBI Taxonomy" id="1346319"/>
    <lineage>
        <taxon>Bacteria</taxon>
        <taxon>Pseudomonadati</taxon>
        <taxon>Pseudomonadota</taxon>
        <taxon>Alphaproteobacteria</taxon>
        <taxon>Rickettsiales</taxon>
        <taxon>Rickettsiaceae</taxon>
        <taxon>Rickettsieae</taxon>
        <taxon>Candidatus Trichorickettsia</taxon>
    </lineage>
</organism>
<dbReference type="Proteomes" id="UP001326613">
    <property type="component" value="Chromosome"/>
</dbReference>
<dbReference type="InterPro" id="IPR011990">
    <property type="entry name" value="TPR-like_helical_dom_sf"/>
</dbReference>